<name>A0A1F5LID9_PENAI</name>
<keyword evidence="6" id="KW-1185">Reference proteome</keyword>
<dbReference type="Proteomes" id="UP000177622">
    <property type="component" value="Unassembled WGS sequence"/>
</dbReference>
<evidence type="ECO:0000256" key="2">
    <source>
        <dbReference type="ARBA" id="ARBA00023239"/>
    </source>
</evidence>
<feature type="signal peptide" evidence="3">
    <location>
        <begin position="1"/>
        <end position="18"/>
    </location>
</feature>
<evidence type="ECO:0000313" key="5">
    <source>
        <dbReference type="EMBL" id="OGE52993.1"/>
    </source>
</evidence>
<feature type="domain" description="Alginate lyase" evidence="4">
    <location>
        <begin position="78"/>
        <end position="359"/>
    </location>
</feature>
<evidence type="ECO:0000256" key="1">
    <source>
        <dbReference type="ARBA" id="ARBA00022729"/>
    </source>
</evidence>
<dbReference type="RefSeq" id="XP_022488432.1">
    <property type="nucleotide sequence ID" value="XM_022632003.1"/>
</dbReference>
<evidence type="ECO:0000256" key="3">
    <source>
        <dbReference type="SAM" id="SignalP"/>
    </source>
</evidence>
<dbReference type="Gene3D" id="1.50.10.100">
    <property type="entry name" value="Chondroitin AC/alginate lyase"/>
    <property type="match status" value="1"/>
</dbReference>
<dbReference type="InterPro" id="IPR008929">
    <property type="entry name" value="Chondroitin_lyas"/>
</dbReference>
<dbReference type="Pfam" id="PF05426">
    <property type="entry name" value="Alginate_lyase"/>
    <property type="match status" value="1"/>
</dbReference>
<dbReference type="EMBL" id="LXJU01000009">
    <property type="protein sequence ID" value="OGE52993.1"/>
    <property type="molecule type" value="Genomic_DNA"/>
</dbReference>
<keyword evidence="1 3" id="KW-0732">Signal</keyword>
<dbReference type="AlphaFoldDB" id="A0A1F5LID9"/>
<dbReference type="OrthoDB" id="63533at2759"/>
<comment type="caution">
    <text evidence="5">The sequence shown here is derived from an EMBL/GenBank/DDBJ whole genome shotgun (WGS) entry which is preliminary data.</text>
</comment>
<organism evidence="5 6">
    <name type="scientific">Penicillium arizonense</name>
    <dbReference type="NCBI Taxonomy" id="1835702"/>
    <lineage>
        <taxon>Eukaryota</taxon>
        <taxon>Fungi</taxon>
        <taxon>Dikarya</taxon>
        <taxon>Ascomycota</taxon>
        <taxon>Pezizomycotina</taxon>
        <taxon>Eurotiomycetes</taxon>
        <taxon>Eurotiomycetidae</taxon>
        <taxon>Eurotiales</taxon>
        <taxon>Aspergillaceae</taxon>
        <taxon>Penicillium</taxon>
    </lineage>
</organism>
<gene>
    <name evidence="5" type="ORF">PENARI_c009G09885</name>
</gene>
<evidence type="ECO:0000313" key="6">
    <source>
        <dbReference type="Proteomes" id="UP000177622"/>
    </source>
</evidence>
<protein>
    <recommendedName>
        <fullName evidence="4">Alginate lyase domain-containing protein</fullName>
    </recommendedName>
</protein>
<proteinExistence type="predicted"/>
<dbReference type="GeneID" id="34576737"/>
<reference evidence="5 6" key="1">
    <citation type="journal article" date="2016" name="Sci. Rep.">
        <title>Penicillium arizonense, a new, genome sequenced fungal species, reveals a high chemical diversity in secreted metabolites.</title>
        <authorList>
            <person name="Grijseels S."/>
            <person name="Nielsen J.C."/>
            <person name="Randelovic M."/>
            <person name="Nielsen J."/>
            <person name="Nielsen K.F."/>
            <person name="Workman M."/>
            <person name="Frisvad J.C."/>
        </authorList>
    </citation>
    <scope>NUCLEOTIDE SEQUENCE [LARGE SCALE GENOMIC DNA]</scope>
    <source>
        <strain evidence="5 6">CBS 141311</strain>
    </source>
</reference>
<keyword evidence="2" id="KW-0456">Lyase</keyword>
<accession>A0A1F5LID9</accession>
<sequence length="416" mass="45640">MKLLSISCLSLFVSLSTSLNLLNGGNTRVGVIPNTVVMDGSRLVENKQRIRAGHTSYITALNHLIAQADSWLGKGPWTVTNKTQAPPNGTMHDYASQAPYWFPSNTTNGCPYVQRDGERNPEVDKYPDHNARAQMFNSSYILSLAWYYTGEARYAKHASLILQTWFIDPATAMTPHLSHAQIIPCRNDGRAIGIIDFSMEYTNVLDAAAILASTNAPGWTKASQRAFMDWNKKFLDWLVNSAFGKEEAGQENNHGTFANMQIAALALFTGGTALSQETCQVAKSLINGQIRPNGSQPMELARTRSWHYSNFNLGAHLRFALVAKKVGLDLFSYKGPDGQSLFRATEFLLAAAGEGQSAWDFQELDFQPYAATDNVQAAADAGNRKAQAVVYRLPPPPGGNIYMLRPAAEQLDNIAG</sequence>
<feature type="chain" id="PRO_5009519624" description="Alginate lyase domain-containing protein" evidence="3">
    <location>
        <begin position="19"/>
        <end position="416"/>
    </location>
</feature>
<evidence type="ECO:0000259" key="4">
    <source>
        <dbReference type="Pfam" id="PF05426"/>
    </source>
</evidence>
<dbReference type="STRING" id="1835702.A0A1F5LID9"/>
<dbReference type="InterPro" id="IPR008397">
    <property type="entry name" value="Alginate_lyase_dom"/>
</dbReference>
<dbReference type="GO" id="GO:0042597">
    <property type="term" value="C:periplasmic space"/>
    <property type="evidence" value="ECO:0007669"/>
    <property type="project" value="InterPro"/>
</dbReference>
<dbReference type="GO" id="GO:0016829">
    <property type="term" value="F:lyase activity"/>
    <property type="evidence" value="ECO:0007669"/>
    <property type="project" value="UniProtKB-KW"/>
</dbReference>
<dbReference type="SUPFAM" id="SSF48230">
    <property type="entry name" value="Chondroitin AC/alginate lyase"/>
    <property type="match status" value="1"/>
</dbReference>